<protein>
    <recommendedName>
        <fullName evidence="3">ApeA N-terminal domain-containing protein</fullName>
    </recommendedName>
</protein>
<reference evidence="1" key="1">
    <citation type="submission" date="2022-06" db="EMBL/GenBank/DDBJ databases">
        <title>Investigating genetic diversity within the most abundant and prevalent non-pathogenic leaf-associated bacterial species interacting with Arabidopsis thaliana in natural habitats.</title>
        <authorList>
            <person name="Ramirez-Sanchez D."/>
            <person name="Gibelin-Viala C."/>
            <person name="Mayjonade B."/>
            <person name="Duflos R."/>
            <person name="Belmonte E."/>
            <person name="Pailler V."/>
            <person name="Bartoli C."/>
            <person name="Carrere S."/>
            <person name="Vailleau F."/>
            <person name="Roux F."/>
        </authorList>
    </citation>
    <scope>NUCLEOTIDE SEQUENCE</scope>
    <source>
        <strain evidence="1">OTU6ESPEB1</strain>
    </source>
</reference>
<evidence type="ECO:0008006" key="3">
    <source>
        <dbReference type="Google" id="ProtNLM"/>
    </source>
</evidence>
<evidence type="ECO:0000313" key="2">
    <source>
        <dbReference type="Proteomes" id="UP001056851"/>
    </source>
</evidence>
<dbReference type="RefSeq" id="WP_252884710.1">
    <property type="nucleotide sequence ID" value="NZ_CP099599.1"/>
</dbReference>
<gene>
    <name evidence="1" type="ORF">NF677_19920</name>
</gene>
<keyword evidence="2" id="KW-1185">Reference proteome</keyword>
<name>A0ABY5CBA2_9PSED</name>
<sequence>MRAYQIPSNRRYWVVRAEGGAYYQNFVQNSIVAIGHFDELEIQVEDTKNFLPDYEELRTTTITKAKLKELNRRQAASQFSQIKHFIFDIGVGDWVITVSSASIRVGLVTSTPYIENTPNITYHGTYQNNSTTMSFKLRRNVDWGPSISRANIPYGLQATLKANQTVFNVDKHVEAIAHTLYPSFILDRALHLSIRIRTKDEIKNQSMVSLLNFLNEIEIFAKESEHLTVENFNEALLHYLRQHLLTLTTKAQYHSPGDIWAKIKNIKEPKNIATALMLYGMIFGNSTAGMDGILDLQTRQKIWDLVIHRINSTNIIDASKDLKLEPPKYDTQKLESLDKTQFHEL</sequence>
<dbReference type="Proteomes" id="UP001056851">
    <property type="component" value="Chromosome"/>
</dbReference>
<dbReference type="EMBL" id="CP099599">
    <property type="protein sequence ID" value="UST83785.1"/>
    <property type="molecule type" value="Genomic_DNA"/>
</dbReference>
<proteinExistence type="predicted"/>
<organism evidence="1 2">
    <name type="scientific">Pseudomonas siliginis</name>
    <dbReference type="NCBI Taxonomy" id="2842346"/>
    <lineage>
        <taxon>Bacteria</taxon>
        <taxon>Pseudomonadati</taxon>
        <taxon>Pseudomonadota</taxon>
        <taxon>Gammaproteobacteria</taxon>
        <taxon>Pseudomonadales</taxon>
        <taxon>Pseudomonadaceae</taxon>
        <taxon>Pseudomonas</taxon>
    </lineage>
</organism>
<accession>A0ABY5CBA2</accession>
<evidence type="ECO:0000313" key="1">
    <source>
        <dbReference type="EMBL" id="UST83785.1"/>
    </source>
</evidence>